<feature type="repeat" description="PPR" evidence="2">
    <location>
        <begin position="303"/>
        <end position="337"/>
    </location>
</feature>
<keyword evidence="1" id="KW-0677">Repeat</keyword>
<feature type="repeat" description="PPR" evidence="2">
    <location>
        <begin position="54"/>
        <end position="90"/>
    </location>
</feature>
<accession>A0A7S1RX69</accession>
<feature type="repeat" description="PPR" evidence="2">
    <location>
        <begin position="233"/>
        <end position="267"/>
    </location>
</feature>
<dbReference type="Pfam" id="PF13041">
    <property type="entry name" value="PPR_2"/>
    <property type="match status" value="3"/>
</dbReference>
<protein>
    <recommendedName>
        <fullName evidence="5">Pentacotripeptide-repeat region of PRORP domain-containing protein</fullName>
    </recommendedName>
</protein>
<proteinExistence type="predicted"/>
<organism evidence="4">
    <name type="scientific">Alexandrium catenella</name>
    <name type="common">Red tide dinoflagellate</name>
    <name type="synonym">Gonyaulax catenella</name>
    <dbReference type="NCBI Taxonomy" id="2925"/>
    <lineage>
        <taxon>Eukaryota</taxon>
        <taxon>Sar</taxon>
        <taxon>Alveolata</taxon>
        <taxon>Dinophyceae</taxon>
        <taxon>Gonyaulacales</taxon>
        <taxon>Pyrocystaceae</taxon>
        <taxon>Alexandrium</taxon>
    </lineage>
</organism>
<dbReference type="Gene3D" id="1.25.40.10">
    <property type="entry name" value="Tetratricopeptide repeat domain"/>
    <property type="match status" value="4"/>
</dbReference>
<dbReference type="EMBL" id="HBGE01092613">
    <property type="protein sequence ID" value="CAD9178370.1"/>
    <property type="molecule type" value="Transcribed_RNA"/>
</dbReference>
<feature type="region of interest" description="Disordered" evidence="3">
    <location>
        <begin position="530"/>
        <end position="553"/>
    </location>
</feature>
<dbReference type="InterPro" id="IPR011990">
    <property type="entry name" value="TPR-like_helical_dom_sf"/>
</dbReference>
<evidence type="ECO:0000256" key="2">
    <source>
        <dbReference type="PROSITE-ProRule" id="PRU00708"/>
    </source>
</evidence>
<feature type="repeat" description="PPR" evidence="2">
    <location>
        <begin position="163"/>
        <end position="193"/>
    </location>
</feature>
<evidence type="ECO:0000313" key="4">
    <source>
        <dbReference type="EMBL" id="CAD9178370.1"/>
    </source>
</evidence>
<gene>
    <name evidence="4" type="ORF">ACAT0790_LOCUS55139</name>
</gene>
<reference evidence="4" key="1">
    <citation type="submission" date="2021-01" db="EMBL/GenBank/DDBJ databases">
        <authorList>
            <person name="Corre E."/>
            <person name="Pelletier E."/>
            <person name="Niang G."/>
            <person name="Scheremetjew M."/>
            <person name="Finn R."/>
            <person name="Kale V."/>
            <person name="Holt S."/>
            <person name="Cochrane G."/>
            <person name="Meng A."/>
            <person name="Brown T."/>
            <person name="Cohen L."/>
        </authorList>
    </citation>
    <scope>NUCLEOTIDE SEQUENCE</scope>
    <source>
        <strain evidence="4">OF101</strain>
    </source>
</reference>
<dbReference type="PROSITE" id="PS51375">
    <property type="entry name" value="PPR"/>
    <property type="match status" value="7"/>
</dbReference>
<dbReference type="AlphaFoldDB" id="A0A7S1RX69"/>
<evidence type="ECO:0008006" key="5">
    <source>
        <dbReference type="Google" id="ProtNLM"/>
    </source>
</evidence>
<feature type="repeat" description="PPR" evidence="2">
    <location>
        <begin position="19"/>
        <end position="53"/>
    </location>
</feature>
<feature type="compositionally biased region" description="Low complexity" evidence="3">
    <location>
        <begin position="544"/>
        <end position="553"/>
    </location>
</feature>
<evidence type="ECO:0000256" key="1">
    <source>
        <dbReference type="ARBA" id="ARBA00022737"/>
    </source>
</evidence>
<name>A0A7S1RX69_ALECA</name>
<dbReference type="PANTHER" id="PTHR47932:SF63">
    <property type="entry name" value="OS08G0290000 PROTEIN"/>
    <property type="match status" value="1"/>
</dbReference>
<dbReference type="Pfam" id="PF01535">
    <property type="entry name" value="PPR"/>
    <property type="match status" value="3"/>
</dbReference>
<dbReference type="Pfam" id="PF12854">
    <property type="entry name" value="PPR_1"/>
    <property type="match status" value="1"/>
</dbReference>
<feature type="repeat" description="PPR" evidence="2">
    <location>
        <begin position="268"/>
        <end position="302"/>
    </location>
</feature>
<dbReference type="InterPro" id="IPR002885">
    <property type="entry name" value="PPR_rpt"/>
</dbReference>
<evidence type="ECO:0000256" key="3">
    <source>
        <dbReference type="SAM" id="MobiDB-lite"/>
    </source>
</evidence>
<dbReference type="NCBIfam" id="TIGR00756">
    <property type="entry name" value="PPR"/>
    <property type="match status" value="6"/>
</dbReference>
<dbReference type="PANTHER" id="PTHR47932">
    <property type="entry name" value="ATPASE EXPRESSION PROTEIN 3"/>
    <property type="match status" value="1"/>
</dbReference>
<feature type="repeat" description="PPR" evidence="2">
    <location>
        <begin position="338"/>
        <end position="372"/>
    </location>
</feature>
<sequence>MDRARKLVREMKQANGLVDIITYNTLMKGYCQGGNLKSARELLVEMKEAGHPPNDVTYNCLVNAAVSHGNGNFREAWETIELMEASGVAADHYTISIMMKALKRVKNPRDVARALELLDRSAIDICSDEILLNSVLETCIRHREMRRIEGVLASYQGSSLKPQVHTYGSLIKACSTLKRVDKCWAFWREMEEHRGIQPNDIVLGCMLDALVCNGCVDDAVEVFSKWKKHLKPNTVIYSTLIKGFANTHQADRAMAAWKEMRATGIQMNTVVYNAVIDAQARIGAINEVSELVQAMEPDGCMPDVITYSTIVKGYCVKGDLDKAFEVFRGMRKNNMAGDSIIYNTVLDGCTRHGRFDLADGLLADMERFKVIPSNFTLGILVKMYGRRRQLDKAFEVVDSFPRRFGFSANAQVSTCLMCACLNNGSTERAFQVFDDLKRSSKGADTKAYSALISGCIRHNQLHKARQLVEEAYGLSGGKPCPGAAQETEPVEQLLKAYSQRGLMEQQGVPLLESLRIAKVPINGRVFGSTFGGRSSGGGGGQRNGGRPWRGSNY</sequence>
<feature type="compositionally biased region" description="Gly residues" evidence="3">
    <location>
        <begin position="530"/>
        <end position="543"/>
    </location>
</feature>